<name>A0AAE1PAS2_9EUCA</name>
<evidence type="ECO:0000259" key="3">
    <source>
        <dbReference type="Pfam" id="PF03067"/>
    </source>
</evidence>
<feature type="domain" description="Chitin-binding type-4" evidence="3">
    <location>
        <begin position="54"/>
        <end position="194"/>
    </location>
</feature>
<feature type="chain" id="PRO_5042030751" description="Chitin-binding type-4 domain-containing protein" evidence="2">
    <location>
        <begin position="20"/>
        <end position="294"/>
    </location>
</feature>
<organism evidence="4 5">
    <name type="scientific">Petrolisthes manimaculis</name>
    <dbReference type="NCBI Taxonomy" id="1843537"/>
    <lineage>
        <taxon>Eukaryota</taxon>
        <taxon>Metazoa</taxon>
        <taxon>Ecdysozoa</taxon>
        <taxon>Arthropoda</taxon>
        <taxon>Crustacea</taxon>
        <taxon>Multicrustacea</taxon>
        <taxon>Malacostraca</taxon>
        <taxon>Eumalacostraca</taxon>
        <taxon>Eucarida</taxon>
        <taxon>Decapoda</taxon>
        <taxon>Pleocyemata</taxon>
        <taxon>Anomura</taxon>
        <taxon>Galatheoidea</taxon>
        <taxon>Porcellanidae</taxon>
        <taxon>Petrolisthes</taxon>
    </lineage>
</organism>
<dbReference type="Gene3D" id="2.70.50.70">
    <property type="match status" value="1"/>
</dbReference>
<keyword evidence="2" id="KW-0732">Signal</keyword>
<accession>A0AAE1PAS2</accession>
<gene>
    <name evidence="4" type="ORF">Pmani_024244</name>
</gene>
<feature type="compositionally biased region" description="Polar residues" evidence="1">
    <location>
        <begin position="230"/>
        <end position="244"/>
    </location>
</feature>
<keyword evidence="5" id="KW-1185">Reference proteome</keyword>
<evidence type="ECO:0000313" key="5">
    <source>
        <dbReference type="Proteomes" id="UP001292094"/>
    </source>
</evidence>
<dbReference type="InterPro" id="IPR004302">
    <property type="entry name" value="Cellulose/chitin-bd_N"/>
</dbReference>
<dbReference type="EMBL" id="JAWZYT010002531">
    <property type="protein sequence ID" value="KAK4303772.1"/>
    <property type="molecule type" value="Genomic_DNA"/>
</dbReference>
<evidence type="ECO:0000256" key="1">
    <source>
        <dbReference type="SAM" id="MobiDB-lite"/>
    </source>
</evidence>
<evidence type="ECO:0000313" key="4">
    <source>
        <dbReference type="EMBL" id="KAK4303772.1"/>
    </source>
</evidence>
<dbReference type="Pfam" id="PF03067">
    <property type="entry name" value="LPMO_10"/>
    <property type="match status" value="1"/>
</dbReference>
<proteinExistence type="predicted"/>
<dbReference type="AlphaFoldDB" id="A0AAE1PAS2"/>
<feature type="signal peptide" evidence="2">
    <location>
        <begin position="1"/>
        <end position="19"/>
    </location>
</feature>
<feature type="region of interest" description="Disordered" evidence="1">
    <location>
        <begin position="222"/>
        <end position="278"/>
    </location>
</feature>
<evidence type="ECO:0000256" key="2">
    <source>
        <dbReference type="SAM" id="SignalP"/>
    </source>
</evidence>
<comment type="caution">
    <text evidence="4">The sequence shown here is derived from an EMBL/GenBank/DDBJ whole genome shotgun (WGS) entry which is preliminary data.</text>
</comment>
<reference evidence="4" key="1">
    <citation type="submission" date="2023-11" db="EMBL/GenBank/DDBJ databases">
        <title>Genome assemblies of two species of porcelain crab, Petrolisthes cinctipes and Petrolisthes manimaculis (Anomura: Porcellanidae).</title>
        <authorList>
            <person name="Angst P."/>
        </authorList>
    </citation>
    <scope>NUCLEOTIDE SEQUENCE</scope>
    <source>
        <strain evidence="4">PB745_02</strain>
        <tissue evidence="4">Gill</tissue>
    </source>
</reference>
<dbReference type="Proteomes" id="UP001292094">
    <property type="component" value="Unassembled WGS sequence"/>
</dbReference>
<protein>
    <recommendedName>
        <fullName evidence="3">Chitin-binding type-4 domain-containing protein</fullName>
    </recommendedName>
</protein>
<sequence length="294" mass="32294">MIVLQLLLVTLAITSQVESHMSLEEPPARNVMWRMGFNQLPRHEDDDYLICTDAPGAPCPPCGDTADSPLPHPHEGGGKWATGILARTYSLGQTIDVHINVTRSHGGFLEFKLCPHNKISTPVTQACLNQYPLEVVGKRSRKVKISAPYDAPEMLSFQLKLPASVTCDQCVLQMSNIAKQFKPQTIMFRNCADIAIQGNSKTSFAGGPPVSFRTNVRTPVFAPQPDFPSARTNINFPGPSSSDGFLSPQPDFISTRGGFPAPPHPGFHNSQPSHPSEIHFPEQKQHRFFSSGHF</sequence>